<sequence length="292" mass="32990">MAHQLLCCEMETIRRAYPDANLLNDRVLRAMLKAEETCAPSVSYFKCVQKEILPSMRKIVATWMLEVCEEQKCEEEVFPLAMNYLDRFLSLEPVKRAACSAGATCMFVASKMKETILTAEKLCIYTDNSIRPDELLSMELVLVNKLKWNLAAMTPHDFIEHFLSKMPVAEENKQIIRKHAQTFVALCATDVKFISTRPPWWPPGGVAAAAQGLHLGSASGFLSYHRLTFLSKVIRCDRDCLRACQEQIEALLESSLRQAQQQNLDPKATEEEEEEEEVDLACTPTGVRGVNI</sequence>
<feature type="domain" description="Cyclin-like" evidence="13">
    <location>
        <begin position="62"/>
        <end position="144"/>
    </location>
</feature>
<evidence type="ECO:0000256" key="10">
    <source>
        <dbReference type="ARBA" id="ARBA00023306"/>
    </source>
</evidence>
<dbReference type="GO" id="GO:0000122">
    <property type="term" value="P:negative regulation of transcription by RNA polymerase II"/>
    <property type="evidence" value="ECO:0007669"/>
    <property type="project" value="Ensembl"/>
</dbReference>
<dbReference type="GO" id="GO:0097131">
    <property type="term" value="C:cyclin D1-CDK6 complex"/>
    <property type="evidence" value="ECO:0007669"/>
    <property type="project" value="Ensembl"/>
</dbReference>
<dbReference type="GO" id="GO:0070141">
    <property type="term" value="P:response to UV-A"/>
    <property type="evidence" value="ECO:0007669"/>
    <property type="project" value="Ensembl"/>
</dbReference>
<keyword evidence="8 11" id="KW-0195">Cyclin</keyword>
<dbReference type="GO" id="GO:0005737">
    <property type="term" value="C:cytoplasm"/>
    <property type="evidence" value="ECO:0007669"/>
    <property type="project" value="UniProtKB-SubCell"/>
</dbReference>
<dbReference type="GO" id="GO:0017053">
    <property type="term" value="C:transcription repressor complex"/>
    <property type="evidence" value="ECO:0007669"/>
    <property type="project" value="Ensembl"/>
</dbReference>
<evidence type="ECO:0000313" key="15">
    <source>
        <dbReference type="Ensembl" id="ENSBGRP00000038910.1"/>
    </source>
</evidence>
<evidence type="ECO:0000313" key="16">
    <source>
        <dbReference type="Proteomes" id="UP000694520"/>
    </source>
</evidence>
<dbReference type="InterPro" id="IPR048258">
    <property type="entry name" value="Cyclins_cyclin-box"/>
</dbReference>
<keyword evidence="5" id="KW-0597">Phosphoprotein</keyword>
<comment type="subcellular location">
    <subcellularLocation>
        <location evidence="2">Cytoplasm</location>
    </subcellularLocation>
    <subcellularLocation>
        <location evidence="1">Nucleus membrane</location>
    </subcellularLocation>
</comment>
<dbReference type="PROSITE" id="PS00292">
    <property type="entry name" value="CYCLINS"/>
    <property type="match status" value="1"/>
</dbReference>
<evidence type="ECO:0000256" key="3">
    <source>
        <dbReference type="ARBA" id="ARBA00009065"/>
    </source>
</evidence>
<dbReference type="InterPro" id="IPR004367">
    <property type="entry name" value="Cyclin_C-dom"/>
</dbReference>
<feature type="compositionally biased region" description="Acidic residues" evidence="12">
    <location>
        <begin position="270"/>
        <end position="279"/>
    </location>
</feature>
<evidence type="ECO:0000256" key="11">
    <source>
        <dbReference type="RuleBase" id="RU000383"/>
    </source>
</evidence>
<evidence type="ECO:0000256" key="12">
    <source>
        <dbReference type="SAM" id="MobiDB-lite"/>
    </source>
</evidence>
<reference evidence="15" key="3">
    <citation type="submission" date="2025-09" db="UniProtKB">
        <authorList>
            <consortium name="Ensembl"/>
        </authorList>
    </citation>
    <scope>IDENTIFICATION</scope>
</reference>
<dbReference type="GO" id="GO:0031571">
    <property type="term" value="P:mitotic G1 DNA damage checkpoint signaling"/>
    <property type="evidence" value="ECO:0007669"/>
    <property type="project" value="Ensembl"/>
</dbReference>
<organism evidence="15 16">
    <name type="scientific">Bos mutus grunniens</name>
    <name type="common">Wild yak</name>
    <name type="synonym">Bos grunniens</name>
    <dbReference type="NCBI Taxonomy" id="30521"/>
    <lineage>
        <taxon>Eukaryota</taxon>
        <taxon>Metazoa</taxon>
        <taxon>Chordata</taxon>
        <taxon>Craniata</taxon>
        <taxon>Vertebrata</taxon>
        <taxon>Euteleostomi</taxon>
        <taxon>Mammalia</taxon>
        <taxon>Eutheria</taxon>
        <taxon>Laurasiatheria</taxon>
        <taxon>Artiodactyla</taxon>
        <taxon>Ruminantia</taxon>
        <taxon>Pecora</taxon>
        <taxon>Bovidae</taxon>
        <taxon>Bovinae</taxon>
        <taxon>Bos</taxon>
    </lineage>
</organism>
<evidence type="ECO:0000256" key="9">
    <source>
        <dbReference type="ARBA" id="ARBA00023242"/>
    </source>
</evidence>
<dbReference type="GO" id="GO:0003714">
    <property type="term" value="F:transcription corepressor activity"/>
    <property type="evidence" value="ECO:0007669"/>
    <property type="project" value="Ensembl"/>
</dbReference>
<keyword evidence="10" id="KW-0131">Cell cycle</keyword>
<dbReference type="InterPro" id="IPR013763">
    <property type="entry name" value="Cyclin-like_dom"/>
</dbReference>
<feature type="region of interest" description="Disordered" evidence="12">
    <location>
        <begin position="262"/>
        <end position="292"/>
    </location>
</feature>
<dbReference type="CDD" id="cd20573">
    <property type="entry name" value="CYCLIN_CCND1_rpt1"/>
    <property type="match status" value="1"/>
</dbReference>
<dbReference type="GO" id="GO:0010971">
    <property type="term" value="P:positive regulation of G2/M transition of mitotic cell cycle"/>
    <property type="evidence" value="ECO:0007669"/>
    <property type="project" value="Ensembl"/>
</dbReference>
<dbReference type="GO" id="GO:0019901">
    <property type="term" value="F:protein kinase binding"/>
    <property type="evidence" value="ECO:0007669"/>
    <property type="project" value="Ensembl"/>
</dbReference>
<keyword evidence="6" id="KW-0132">Cell division</keyword>
<feature type="domain" description="Cyclin C-terminal" evidence="14">
    <location>
        <begin position="153"/>
        <end position="284"/>
    </location>
</feature>
<gene>
    <name evidence="15" type="primary">CCND1</name>
</gene>
<keyword evidence="7" id="KW-0832">Ubl conjugation</keyword>
<evidence type="ECO:0000256" key="2">
    <source>
        <dbReference type="ARBA" id="ARBA00004496"/>
    </source>
</evidence>
<evidence type="ECO:0000256" key="1">
    <source>
        <dbReference type="ARBA" id="ARBA00004126"/>
    </source>
</evidence>
<comment type="similarity">
    <text evidence="3">Belongs to the cyclin family. Cyclin D subfamily.</text>
</comment>
<dbReference type="GO" id="GO:0061575">
    <property type="term" value="F:cyclin-dependent protein serine/threonine kinase activator activity"/>
    <property type="evidence" value="ECO:0007669"/>
    <property type="project" value="Ensembl"/>
</dbReference>
<accession>A0A8B9YM60</accession>
<dbReference type="SMART" id="SM01332">
    <property type="entry name" value="Cyclin_C"/>
    <property type="match status" value="1"/>
</dbReference>
<dbReference type="SUPFAM" id="SSF47954">
    <property type="entry name" value="Cyclin-like"/>
    <property type="match status" value="2"/>
</dbReference>
<keyword evidence="9" id="KW-0539">Nucleus</keyword>
<dbReference type="Proteomes" id="UP000694520">
    <property type="component" value="Chromosome 29"/>
</dbReference>
<keyword evidence="16" id="KW-1185">Reference proteome</keyword>
<evidence type="ECO:0000259" key="14">
    <source>
        <dbReference type="SMART" id="SM01332"/>
    </source>
</evidence>
<dbReference type="GeneTree" id="ENSGT00940000157816"/>
<dbReference type="GO" id="GO:0042826">
    <property type="term" value="F:histone deacetylase binding"/>
    <property type="evidence" value="ECO:0007669"/>
    <property type="project" value="Ensembl"/>
</dbReference>
<reference evidence="15" key="1">
    <citation type="submission" date="2019-05" db="EMBL/GenBank/DDBJ databases">
        <authorList>
            <person name="Zhang S."/>
            <person name="Liu J."/>
        </authorList>
    </citation>
    <scope>NUCLEOTIDE SEQUENCE [LARGE SCALE GENOMIC DNA]</scope>
</reference>
<reference evidence="15" key="2">
    <citation type="submission" date="2025-08" db="UniProtKB">
        <authorList>
            <consortium name="Ensembl"/>
        </authorList>
    </citation>
    <scope>IDENTIFICATION</scope>
</reference>
<dbReference type="GO" id="GO:0005654">
    <property type="term" value="C:nucleoplasm"/>
    <property type="evidence" value="ECO:0007669"/>
    <property type="project" value="Ensembl"/>
</dbReference>
<name>A0A8B9YM60_BOSMU</name>
<dbReference type="Ensembl" id="ENSBGRT00000045116.1">
    <property type="protein sequence ID" value="ENSBGRP00000038910.1"/>
    <property type="gene ID" value="ENSBGRG00000024441.1"/>
</dbReference>
<dbReference type="GO" id="GO:0009410">
    <property type="term" value="P:response to xenobiotic stimulus"/>
    <property type="evidence" value="ECO:0007669"/>
    <property type="project" value="Ensembl"/>
</dbReference>
<dbReference type="Pfam" id="PF02984">
    <property type="entry name" value="Cyclin_C"/>
    <property type="match status" value="1"/>
</dbReference>
<evidence type="ECO:0000256" key="5">
    <source>
        <dbReference type="ARBA" id="ARBA00022553"/>
    </source>
</evidence>
<proteinExistence type="inferred from homology"/>
<dbReference type="SMART" id="SM00385">
    <property type="entry name" value="CYCLIN"/>
    <property type="match status" value="1"/>
</dbReference>
<dbReference type="GO" id="GO:0070064">
    <property type="term" value="F:proline-rich region binding"/>
    <property type="evidence" value="ECO:0007669"/>
    <property type="project" value="Ensembl"/>
</dbReference>
<dbReference type="GO" id="GO:0051301">
    <property type="term" value="P:cell division"/>
    <property type="evidence" value="ECO:0007669"/>
    <property type="project" value="UniProtKB-KW"/>
</dbReference>
<dbReference type="GO" id="GO:0000082">
    <property type="term" value="P:G1/S transition of mitotic cell cycle"/>
    <property type="evidence" value="ECO:0007669"/>
    <property type="project" value="Ensembl"/>
</dbReference>
<dbReference type="InterPro" id="IPR039361">
    <property type="entry name" value="Cyclin"/>
</dbReference>
<dbReference type="InterPro" id="IPR036915">
    <property type="entry name" value="Cyclin-like_sf"/>
</dbReference>
<keyword evidence="4" id="KW-0963">Cytoplasm</keyword>
<dbReference type="GO" id="GO:0044321">
    <property type="term" value="P:response to leptin"/>
    <property type="evidence" value="ECO:0007669"/>
    <property type="project" value="Ensembl"/>
</dbReference>
<dbReference type="GO" id="GO:0097128">
    <property type="term" value="C:cyclin D1-CDK4 complex"/>
    <property type="evidence" value="ECO:0007669"/>
    <property type="project" value="Ensembl"/>
</dbReference>
<dbReference type="AlphaFoldDB" id="A0A8B9YM60"/>
<evidence type="ECO:0000256" key="6">
    <source>
        <dbReference type="ARBA" id="ARBA00022618"/>
    </source>
</evidence>
<dbReference type="Gene3D" id="1.10.472.10">
    <property type="entry name" value="Cyclin-like"/>
    <property type="match status" value="2"/>
</dbReference>
<dbReference type="Pfam" id="PF00134">
    <property type="entry name" value="Cyclin_N"/>
    <property type="match status" value="1"/>
</dbReference>
<dbReference type="FunFam" id="1.10.472.10:FF:000120">
    <property type="entry name" value="G1/S-specific cyclin-D1"/>
    <property type="match status" value="1"/>
</dbReference>
<evidence type="ECO:0000256" key="4">
    <source>
        <dbReference type="ARBA" id="ARBA00022490"/>
    </source>
</evidence>
<evidence type="ECO:0000256" key="7">
    <source>
        <dbReference type="ARBA" id="ARBA00022843"/>
    </source>
</evidence>
<protein>
    <submittedName>
        <fullName evidence="15">Cyclin D1</fullName>
    </submittedName>
</protein>
<dbReference type="GO" id="GO:0031965">
    <property type="term" value="C:nuclear membrane"/>
    <property type="evidence" value="ECO:0007669"/>
    <property type="project" value="UniProtKB-SubCell"/>
</dbReference>
<dbReference type="PANTHER" id="PTHR10177">
    <property type="entry name" value="CYCLINS"/>
    <property type="match status" value="1"/>
</dbReference>
<evidence type="ECO:0000256" key="8">
    <source>
        <dbReference type="ARBA" id="ARBA00023127"/>
    </source>
</evidence>
<dbReference type="InterPro" id="IPR006671">
    <property type="entry name" value="Cyclin_N"/>
</dbReference>
<evidence type="ECO:0000259" key="13">
    <source>
        <dbReference type="SMART" id="SM00385"/>
    </source>
</evidence>